<feature type="domain" description="Dinitrogenase iron-molybdenum cofactor biosynthesis" evidence="3">
    <location>
        <begin position="11"/>
        <end position="102"/>
    </location>
</feature>
<dbReference type="InterPro" id="IPR034169">
    <property type="entry name" value="NifX-like"/>
</dbReference>
<evidence type="ECO:0000259" key="3">
    <source>
        <dbReference type="Pfam" id="PF02579"/>
    </source>
</evidence>
<evidence type="ECO:0000256" key="2">
    <source>
        <dbReference type="ARBA" id="ARBA00023231"/>
    </source>
</evidence>
<proteinExistence type="inferred from homology"/>
<dbReference type="InterPro" id="IPR003731">
    <property type="entry name" value="Di-Nase_FeMo-co_biosynth"/>
</dbReference>
<dbReference type="NCBIfam" id="TIGR02663">
    <property type="entry name" value="nifX"/>
    <property type="match status" value="1"/>
</dbReference>
<comment type="similarity">
    <text evidence="1">Belongs to the NifX/NifY family.</text>
</comment>
<dbReference type="EMBL" id="LR746496">
    <property type="protein sequence ID" value="CAA7602345.1"/>
    <property type="molecule type" value="Genomic_DNA"/>
</dbReference>
<dbReference type="AlphaFoldDB" id="A0A8S0Y3R8"/>
<organism evidence="4">
    <name type="scientific">Acididesulfobacillus acetoxydans</name>
    <dbReference type="NCBI Taxonomy" id="1561005"/>
    <lineage>
        <taxon>Bacteria</taxon>
        <taxon>Bacillati</taxon>
        <taxon>Bacillota</taxon>
        <taxon>Clostridia</taxon>
        <taxon>Eubacteriales</taxon>
        <taxon>Peptococcaceae</taxon>
        <taxon>Acididesulfobacillus</taxon>
    </lineage>
</organism>
<dbReference type="PANTHER" id="PTHR33937">
    <property type="entry name" value="IRON-MOLYBDENUM PROTEIN-RELATED-RELATED"/>
    <property type="match status" value="1"/>
</dbReference>
<reference evidence="4" key="2">
    <citation type="submission" date="2020-01" db="EMBL/GenBank/DDBJ databases">
        <authorList>
            <person name="Hornung B."/>
        </authorList>
    </citation>
    <scope>NUCLEOTIDE SEQUENCE</scope>
    <source>
        <strain evidence="4">PacBioINE</strain>
    </source>
</reference>
<name>A0A8S0Y3R8_9FIRM</name>
<dbReference type="Proteomes" id="UP001071230">
    <property type="component" value="Unassembled WGS sequence"/>
</dbReference>
<evidence type="ECO:0000256" key="1">
    <source>
        <dbReference type="ARBA" id="ARBA00010285"/>
    </source>
</evidence>
<dbReference type="InterPro" id="IPR036105">
    <property type="entry name" value="DiNase_FeMo-co_biosyn_sf"/>
</dbReference>
<dbReference type="RefSeq" id="WP_240985727.1">
    <property type="nucleotide sequence ID" value="NZ_CDGJ01000081.1"/>
</dbReference>
<sequence>MIRVAFCSQSGQYVDAHFASCPYLFIYEIGPQGSRQLEQISFSGTEQGEDDRVARRLQALRGCSFLYCGQIGGPAAARLVQNGIYPLKVEAHTTIAAAGDRLEKLLQTNPPPWLKKQMLREPVVARETYTDVGEDVMLKIP</sequence>
<dbReference type="Proteomes" id="UP000836597">
    <property type="component" value="Chromosome"/>
</dbReference>
<protein>
    <submittedName>
        <fullName evidence="4 5">Dinitrogenase iron-molybdenum cofactor</fullName>
    </submittedName>
</protein>
<evidence type="ECO:0000313" key="6">
    <source>
        <dbReference type="Proteomes" id="UP001071230"/>
    </source>
</evidence>
<dbReference type="CDD" id="cd00853">
    <property type="entry name" value="NifX"/>
    <property type="match status" value="1"/>
</dbReference>
<dbReference type="InterPro" id="IPR051840">
    <property type="entry name" value="NifX/NifY_domain"/>
</dbReference>
<dbReference type="PANTHER" id="PTHR33937:SF1">
    <property type="entry name" value="IRON-MOLIBDENUM COFACTOR PROCESSING PROTEIN"/>
    <property type="match status" value="1"/>
</dbReference>
<keyword evidence="2" id="KW-0535">Nitrogen fixation</keyword>
<accession>A0A8S0Y3R8</accession>
<evidence type="ECO:0000313" key="4">
    <source>
        <dbReference type="EMBL" id="CAA7602345.1"/>
    </source>
</evidence>
<dbReference type="InterPro" id="IPR013480">
    <property type="entry name" value="NifX"/>
</dbReference>
<keyword evidence="6" id="KW-1185">Reference proteome</keyword>
<gene>
    <name evidence="5" type="ORF">DEACI_2896</name>
    <name evidence="4" type="ORF">DEACI_3019</name>
</gene>
<dbReference type="Pfam" id="PF02579">
    <property type="entry name" value="Nitro_FeMo-Co"/>
    <property type="match status" value="1"/>
</dbReference>
<dbReference type="SUPFAM" id="SSF53146">
    <property type="entry name" value="Nitrogenase accessory factor-like"/>
    <property type="match status" value="1"/>
</dbReference>
<dbReference type="GO" id="GO:0009399">
    <property type="term" value="P:nitrogen fixation"/>
    <property type="evidence" value="ECO:0007669"/>
    <property type="project" value="InterPro"/>
</dbReference>
<dbReference type="Gene3D" id="3.30.420.130">
    <property type="entry name" value="Dinitrogenase iron-molybdenum cofactor biosynthesis domain"/>
    <property type="match status" value="1"/>
</dbReference>
<dbReference type="KEGG" id="aacx:DEACI_3019"/>
<evidence type="ECO:0000313" key="5">
    <source>
        <dbReference type="EMBL" id="CEJ08420.1"/>
    </source>
</evidence>
<reference evidence="5" key="1">
    <citation type="submission" date="2014-11" db="EMBL/GenBank/DDBJ databases">
        <authorList>
            <person name="Hornung B.V."/>
        </authorList>
    </citation>
    <scope>NUCLEOTIDE SEQUENCE</scope>
    <source>
        <strain evidence="5">INE</strain>
    </source>
</reference>
<dbReference type="GO" id="GO:0051540">
    <property type="term" value="F:metal cluster binding"/>
    <property type="evidence" value="ECO:0007669"/>
    <property type="project" value="InterPro"/>
</dbReference>
<dbReference type="EMBL" id="CDGJ01000081">
    <property type="protein sequence ID" value="CEJ08420.1"/>
    <property type="molecule type" value="Genomic_DNA"/>
</dbReference>